<dbReference type="PANTHER" id="PTHR22870">
    <property type="entry name" value="REGULATOR OF CHROMOSOME CONDENSATION"/>
    <property type="match status" value="1"/>
</dbReference>
<name>A0AAD9IJ25_PROWI</name>
<feature type="region of interest" description="Disordered" evidence="3">
    <location>
        <begin position="146"/>
        <end position="170"/>
    </location>
</feature>
<evidence type="ECO:0000256" key="2">
    <source>
        <dbReference type="PROSITE-ProRule" id="PRU00235"/>
    </source>
</evidence>
<dbReference type="Pfam" id="PF00415">
    <property type="entry name" value="RCC1"/>
    <property type="match status" value="1"/>
</dbReference>
<dbReference type="InterPro" id="IPR051210">
    <property type="entry name" value="Ub_ligase/GEF_domain"/>
</dbReference>
<dbReference type="PANTHER" id="PTHR22870:SF408">
    <property type="entry name" value="OS09G0560450 PROTEIN"/>
    <property type="match status" value="1"/>
</dbReference>
<proteinExistence type="predicted"/>
<evidence type="ECO:0000256" key="1">
    <source>
        <dbReference type="ARBA" id="ARBA00022737"/>
    </source>
</evidence>
<evidence type="ECO:0000313" key="4">
    <source>
        <dbReference type="EMBL" id="KAK2079341.1"/>
    </source>
</evidence>
<dbReference type="AlphaFoldDB" id="A0AAD9IJ25"/>
<comment type="caution">
    <text evidence="4">The sequence shown here is derived from an EMBL/GenBank/DDBJ whole genome shotgun (WGS) entry which is preliminary data.</text>
</comment>
<organism evidence="4 5">
    <name type="scientific">Prototheca wickerhamii</name>
    <dbReference type="NCBI Taxonomy" id="3111"/>
    <lineage>
        <taxon>Eukaryota</taxon>
        <taxon>Viridiplantae</taxon>
        <taxon>Chlorophyta</taxon>
        <taxon>core chlorophytes</taxon>
        <taxon>Trebouxiophyceae</taxon>
        <taxon>Chlorellales</taxon>
        <taxon>Chlorellaceae</taxon>
        <taxon>Prototheca</taxon>
    </lineage>
</organism>
<sequence length="512" mass="51945">MDKGRNLEGQCGASSSRLVVTEPEEVAGLPGPSVSSLSAAKTHSAAVLDNGEVWTWGDGTAAKLGHGTAESCARPHRVETLVGRAHVRATALGRHHSMFLDDTGAVWSAGEARVGNASLGLESFASRPDAARRAMRLSRRAVERARLGRRGRAGPGGAQALSWGAGGSGAGGAGGGSVLVDRRRAGAAAPSAASLSAALTAAVQQQQQQASSYAAYLVPLVDHAGRAAELAGMQGLYDAGFEAMVSKKSVAAGYEAYSPLGLTTAGYPLSQTGHPFRLPPDAFFGGQPVTSVAASRHRTWAVAADGRVWALGGDWGRADRAAAVEAALARGWLAPAEPLPADVARAVAAEGGAPEAWRAPGVQALLPGARTWRSPCESGIAVVPLNLPPITDLAAGWAHLALSDGRRVWTLGRPLGAGAGAHPAPADWLEAREVVDLGADAALRALAAGGGATAAVDDNGRAPLSAGGLDPETWGPAFEGMGAPDEAVRVRGLGRVKSIALGPQHALAEVEE</sequence>
<gene>
    <name evidence="4" type="ORF">QBZ16_003032</name>
</gene>
<dbReference type="EMBL" id="JASFZW010000003">
    <property type="protein sequence ID" value="KAK2079341.1"/>
    <property type="molecule type" value="Genomic_DNA"/>
</dbReference>
<evidence type="ECO:0000313" key="5">
    <source>
        <dbReference type="Proteomes" id="UP001255856"/>
    </source>
</evidence>
<dbReference type="Proteomes" id="UP001255856">
    <property type="component" value="Unassembled WGS sequence"/>
</dbReference>
<dbReference type="InterPro" id="IPR000408">
    <property type="entry name" value="Reg_chr_condens"/>
</dbReference>
<dbReference type="SUPFAM" id="SSF50985">
    <property type="entry name" value="RCC1/BLIP-II"/>
    <property type="match status" value="1"/>
</dbReference>
<keyword evidence="5" id="KW-1185">Reference proteome</keyword>
<keyword evidence="1" id="KW-0677">Repeat</keyword>
<protein>
    <submittedName>
        <fullName evidence="4">Uncharacterized protein</fullName>
    </submittedName>
</protein>
<dbReference type="PROSITE" id="PS50012">
    <property type="entry name" value="RCC1_3"/>
    <property type="match status" value="1"/>
</dbReference>
<dbReference type="Gene3D" id="2.130.10.30">
    <property type="entry name" value="Regulator of chromosome condensation 1/beta-lactamase-inhibitor protein II"/>
    <property type="match status" value="2"/>
</dbReference>
<dbReference type="InterPro" id="IPR009091">
    <property type="entry name" value="RCC1/BLIP-II"/>
</dbReference>
<reference evidence="4" key="1">
    <citation type="submission" date="2021-01" db="EMBL/GenBank/DDBJ databases">
        <authorList>
            <person name="Eckstrom K.M.E."/>
        </authorList>
    </citation>
    <scope>NUCLEOTIDE SEQUENCE</scope>
    <source>
        <strain evidence="4">UVCC 0001</strain>
    </source>
</reference>
<evidence type="ECO:0000256" key="3">
    <source>
        <dbReference type="SAM" id="MobiDB-lite"/>
    </source>
</evidence>
<accession>A0AAD9IJ25</accession>
<feature type="repeat" description="RCC1" evidence="2">
    <location>
        <begin position="51"/>
        <end position="103"/>
    </location>
</feature>